<dbReference type="SMART" id="SM00918">
    <property type="entry name" value="Lig_chan-Glu_bd"/>
    <property type="match status" value="1"/>
</dbReference>
<feature type="domain" description="Ionotropic glutamate receptor C-terminal" evidence="16">
    <location>
        <begin position="847"/>
        <end position="1043"/>
    </location>
</feature>
<dbReference type="InterPro" id="IPR032675">
    <property type="entry name" value="LRR_dom_sf"/>
</dbReference>
<evidence type="ECO:0000256" key="12">
    <source>
        <dbReference type="ARBA" id="ARBA00023242"/>
    </source>
</evidence>
<gene>
    <name evidence="18" type="ORF">EB796_007264</name>
</gene>
<keyword evidence="9 15" id="KW-0472">Membrane</keyword>
<dbReference type="SUPFAM" id="SSF52058">
    <property type="entry name" value="L domain-like"/>
    <property type="match status" value="1"/>
</dbReference>
<keyword evidence="8" id="KW-0406">Ion transport</keyword>
<dbReference type="EMBL" id="VXIV02001075">
    <property type="protein sequence ID" value="KAF6034428.1"/>
    <property type="molecule type" value="Genomic_DNA"/>
</dbReference>
<dbReference type="Pfam" id="PF10613">
    <property type="entry name" value="Lig_chan-Glu_bd"/>
    <property type="match status" value="1"/>
</dbReference>
<evidence type="ECO:0000259" key="17">
    <source>
        <dbReference type="SMART" id="SM00918"/>
    </source>
</evidence>
<feature type="transmembrane region" description="Helical" evidence="15">
    <location>
        <begin position="972"/>
        <end position="993"/>
    </location>
</feature>
<dbReference type="GO" id="GO:0043226">
    <property type="term" value="C:organelle"/>
    <property type="evidence" value="ECO:0007669"/>
    <property type="project" value="UniProtKB-ARBA"/>
</dbReference>
<evidence type="ECO:0000256" key="14">
    <source>
        <dbReference type="ARBA" id="ARBA00023303"/>
    </source>
</evidence>
<comment type="caution">
    <text evidence="18">The sequence shown here is derived from an EMBL/GenBank/DDBJ whole genome shotgun (WGS) entry which is preliminary data.</text>
</comment>
<dbReference type="PROSITE" id="PS51450">
    <property type="entry name" value="LRR"/>
    <property type="match status" value="1"/>
</dbReference>
<dbReference type="SUPFAM" id="SSF53850">
    <property type="entry name" value="Periplasmic binding protein-like II"/>
    <property type="match status" value="1"/>
</dbReference>
<dbReference type="FunFam" id="3.40.190.10:FF:000078">
    <property type="entry name" value="glutamate receptor ionotropic, NMDA 3B"/>
    <property type="match status" value="1"/>
</dbReference>
<evidence type="ECO:0000313" key="18">
    <source>
        <dbReference type="EMBL" id="KAF6034428.1"/>
    </source>
</evidence>
<evidence type="ECO:0000256" key="4">
    <source>
        <dbReference type="ARBA" id="ARBA00022692"/>
    </source>
</evidence>
<keyword evidence="6 15" id="KW-1133">Transmembrane helix</keyword>
<organism evidence="18 19">
    <name type="scientific">Bugula neritina</name>
    <name type="common">Brown bryozoan</name>
    <name type="synonym">Sertularia neritina</name>
    <dbReference type="NCBI Taxonomy" id="10212"/>
    <lineage>
        <taxon>Eukaryota</taxon>
        <taxon>Metazoa</taxon>
        <taxon>Spiralia</taxon>
        <taxon>Lophotrochozoa</taxon>
        <taxon>Bryozoa</taxon>
        <taxon>Gymnolaemata</taxon>
        <taxon>Cheilostomatida</taxon>
        <taxon>Flustrina</taxon>
        <taxon>Buguloidea</taxon>
        <taxon>Bugulidae</taxon>
        <taxon>Bugula</taxon>
    </lineage>
</organism>
<sequence length="1086" mass="122237">MRLTSEVQVVSRLCPTLNIKTSAKAVRCQLAIGKKPASADKTIFIMISTTQNLSGHFYKIHENIEAIHCKFINEGKASIRVKQPAMDIMISKAESSQLKKFVQLIKIVVMQGSLSDGEAPSQLSTLTPVTGKALNNVKVKKIFGRENYPIAEGFPSGLTHLQISYCRLGKLDSRILGLRDLTQLDLSNNKLTFVPHELRELPLTLLNLSKNNICNFSEDFCKESTLSSSLQTLNLEDNPKLSRLPVTLHNLSRLHTLNVSRCSLTRLPSMIGFIRSLCFLYIADNKIKTLPHSFLRLRLDQLQASGNEFIAPTDVVESRFQSPVPTLEELAARALRLHNVAVTRTQVFPDMWQYLNSAKRHGAMSSHLRQLFYITLISIFTSCAEPASPVDHVIVGVFDNETHNLSFHAAVSSSNHTNARSLSYISKHYSHRSLMKELCSLDNILFIYTISTNEVIKLLTIVTSTLNIPLFAYDTTAVSPSQRLSTHELLFYMNSKPADEGTVFAKIARVSVWRQIIFVMHSSMSDDGLLESFKSVFLDSNELYTTKKLIYDSKNESIPSLLFRLNGILLSLQVNHVFSLSFLILDDLSYDLLGNLNYDSLDNLRYDLFCLECFSRHTGIPPDHYVVVLHLPYDIVLEILSDADLLFEKKRIAWLVSSAANILSSTDIKWGVVTLKQETVDDTFVTESMSRILEVVNQYISTRYLVNLPSCNNISSPPSSDWLEYLHESKLVAHHNLDYYRYSIYTSSVDSTWPLIGEMSSTNHKNLSSISKNISTRMFYFDKLENTTKLLKPTTLTVVTIIDKPFVSKNTPLKFEGNPYCLRPAIACLEIPASVIIAHGYSSKVVDLIFEDHAVGRTYTHRSYEMHCCEGLAMDLLQSLADQLDFNYRLYISPDGSFGAYNNVTGNWTGMVKEIMDGRADMVAASFSILSGRAEVIDFTAPYYYSGYTMMASTNETHKNNFFLFLTPFHSVVWTSFLAMATIVACLLAFFEWMSIDGMNRLRVKDARSYTLASSMKTTISLMCGNNLSSKEPQSWVAKWMQNVWGFFGIIFLSAYTANLTSFLADGPSKLVVSGLHDNAVCILIF</sequence>
<evidence type="ECO:0000259" key="16">
    <source>
        <dbReference type="SMART" id="SM00079"/>
    </source>
</evidence>
<evidence type="ECO:0000256" key="13">
    <source>
        <dbReference type="ARBA" id="ARBA00023286"/>
    </source>
</evidence>
<dbReference type="SMART" id="SM00079">
    <property type="entry name" value="PBPe"/>
    <property type="match status" value="1"/>
</dbReference>
<dbReference type="Pfam" id="PF25344">
    <property type="entry name" value="PH_LRR1"/>
    <property type="match status" value="1"/>
</dbReference>
<protein>
    <submittedName>
        <fullName evidence="18">LRR1</fullName>
    </submittedName>
</protein>
<dbReference type="Gene3D" id="1.10.287.70">
    <property type="match status" value="1"/>
</dbReference>
<dbReference type="InterPro" id="IPR057437">
    <property type="entry name" value="PIF1/LRR1_PH"/>
</dbReference>
<evidence type="ECO:0000256" key="3">
    <source>
        <dbReference type="ARBA" id="ARBA00022614"/>
    </source>
</evidence>
<keyword evidence="4 15" id="KW-0812">Transmembrane</keyword>
<dbReference type="OrthoDB" id="17912at2759"/>
<dbReference type="InterPro" id="IPR001611">
    <property type="entry name" value="Leu-rich_rpt"/>
</dbReference>
<dbReference type="InterPro" id="IPR001320">
    <property type="entry name" value="Iontro_rcpt_C"/>
</dbReference>
<dbReference type="PANTHER" id="PTHR18966">
    <property type="entry name" value="IONOTROPIC GLUTAMATE RECEPTOR"/>
    <property type="match status" value="1"/>
</dbReference>
<keyword evidence="13" id="KW-1071">Ligand-gated ion channel</keyword>
<dbReference type="GO" id="GO:0015276">
    <property type="term" value="F:ligand-gated monoatomic ion channel activity"/>
    <property type="evidence" value="ECO:0007669"/>
    <property type="project" value="InterPro"/>
</dbReference>
<evidence type="ECO:0000256" key="1">
    <source>
        <dbReference type="ARBA" id="ARBA00004141"/>
    </source>
</evidence>
<keyword evidence="12" id="KW-0539">Nucleus</keyword>
<dbReference type="GO" id="GO:0005886">
    <property type="term" value="C:plasma membrane"/>
    <property type="evidence" value="ECO:0007669"/>
    <property type="project" value="UniProtKB-ARBA"/>
</dbReference>
<keyword evidence="7" id="KW-0175">Coiled coil</keyword>
<evidence type="ECO:0000313" key="19">
    <source>
        <dbReference type="Proteomes" id="UP000593567"/>
    </source>
</evidence>
<dbReference type="InterPro" id="IPR003591">
    <property type="entry name" value="Leu-rich_rpt_typical-subtyp"/>
</dbReference>
<proteinExistence type="predicted"/>
<keyword evidence="5" id="KW-0677">Repeat</keyword>
<evidence type="ECO:0000256" key="7">
    <source>
        <dbReference type="ARBA" id="ARBA00023054"/>
    </source>
</evidence>
<dbReference type="InterPro" id="IPR019594">
    <property type="entry name" value="Glu/Gly-bd"/>
</dbReference>
<dbReference type="Pfam" id="PF13855">
    <property type="entry name" value="LRR_8"/>
    <property type="match status" value="1"/>
</dbReference>
<evidence type="ECO:0000256" key="2">
    <source>
        <dbReference type="ARBA" id="ARBA00022448"/>
    </source>
</evidence>
<accession>A0A7J7K9Z0</accession>
<evidence type="ECO:0000256" key="10">
    <source>
        <dbReference type="ARBA" id="ARBA00023170"/>
    </source>
</evidence>
<evidence type="ECO:0000256" key="6">
    <source>
        <dbReference type="ARBA" id="ARBA00022989"/>
    </source>
</evidence>
<dbReference type="Gene3D" id="3.40.190.10">
    <property type="entry name" value="Periplasmic binding protein-like II"/>
    <property type="match status" value="1"/>
</dbReference>
<keyword evidence="19" id="KW-1185">Reference proteome</keyword>
<dbReference type="Gene3D" id="3.80.10.10">
    <property type="entry name" value="Ribonuclease Inhibitor"/>
    <property type="match status" value="1"/>
</dbReference>
<keyword evidence="2" id="KW-0813">Transport</keyword>
<evidence type="ECO:0000256" key="15">
    <source>
        <dbReference type="SAM" id="Phobius"/>
    </source>
</evidence>
<evidence type="ECO:0000256" key="9">
    <source>
        <dbReference type="ARBA" id="ARBA00023136"/>
    </source>
</evidence>
<dbReference type="AlphaFoldDB" id="A0A7J7K9Z0"/>
<reference evidence="18" key="1">
    <citation type="submission" date="2020-06" db="EMBL/GenBank/DDBJ databases">
        <title>Draft genome of Bugula neritina, a colonial animal packing powerful symbionts and potential medicines.</title>
        <authorList>
            <person name="Rayko M."/>
        </authorList>
    </citation>
    <scope>NUCLEOTIDE SEQUENCE [LARGE SCALE GENOMIC DNA]</scope>
    <source>
        <strain evidence="18">Kwan_BN1</strain>
    </source>
</reference>
<evidence type="ECO:0000256" key="5">
    <source>
        <dbReference type="ARBA" id="ARBA00022737"/>
    </source>
</evidence>
<dbReference type="Proteomes" id="UP000593567">
    <property type="component" value="Unassembled WGS sequence"/>
</dbReference>
<evidence type="ECO:0000256" key="11">
    <source>
        <dbReference type="ARBA" id="ARBA00023180"/>
    </source>
</evidence>
<feature type="transmembrane region" description="Helical" evidence="15">
    <location>
        <begin position="1044"/>
        <end position="1065"/>
    </location>
</feature>
<keyword evidence="11" id="KW-0325">Glycoprotein</keyword>
<evidence type="ECO:0000256" key="8">
    <source>
        <dbReference type="ARBA" id="ARBA00023065"/>
    </source>
</evidence>
<dbReference type="SMART" id="SM00369">
    <property type="entry name" value="LRR_TYP"/>
    <property type="match status" value="3"/>
</dbReference>
<dbReference type="InterPro" id="IPR015683">
    <property type="entry name" value="Ionotropic_Glu_rcpt"/>
</dbReference>
<feature type="domain" description="Ionotropic glutamate receptor L-glutamate and glycine-binding" evidence="17">
    <location>
        <begin position="853"/>
        <end position="917"/>
    </location>
</feature>
<comment type="subcellular location">
    <subcellularLocation>
        <location evidence="1">Membrane</location>
        <topology evidence="1">Multi-pass membrane protein</topology>
    </subcellularLocation>
</comment>
<keyword evidence="14" id="KW-0407">Ion channel</keyword>
<keyword evidence="3" id="KW-0433">Leucine-rich repeat</keyword>
<keyword evidence="10" id="KW-0675">Receptor</keyword>
<dbReference type="Pfam" id="PF00060">
    <property type="entry name" value="Lig_chan"/>
    <property type="match status" value="1"/>
</dbReference>
<name>A0A7J7K9Z0_BUGNE</name>